<dbReference type="CDD" id="cd17356">
    <property type="entry name" value="MFS_HXT"/>
    <property type="match status" value="1"/>
</dbReference>
<keyword evidence="12" id="KW-0762">Sugar transport</keyword>
<dbReference type="FunFam" id="1.20.1250.20:FF:000026">
    <property type="entry name" value="MFS quinate transporter QutD"/>
    <property type="match status" value="1"/>
</dbReference>
<dbReference type="AlphaFoldDB" id="A0A077RBE5"/>
<feature type="transmembrane region" description="Helical" evidence="10">
    <location>
        <begin position="95"/>
        <end position="114"/>
    </location>
</feature>
<evidence type="ECO:0000256" key="3">
    <source>
        <dbReference type="ARBA" id="ARBA00022448"/>
    </source>
</evidence>
<evidence type="ECO:0000256" key="10">
    <source>
        <dbReference type="SAM" id="Phobius"/>
    </source>
</evidence>
<feature type="transmembrane region" description="Helical" evidence="10">
    <location>
        <begin position="311"/>
        <end position="332"/>
    </location>
</feature>
<sequence>MHPLQPPPPPHPKLPPLPSSNAYATMGRITNPYVLTALACTGGLLFGFDISSLSAIISSPNYLTYFGPADQTRPCADRPGALCNPGPSPNVQGGITASMAGGSFLSSLFSGIISDRFGRRYAIFLGCVFWIIGSILTCAVQNIGMLIVGRIFNGACVGLCSAQVPVYLSELSPARIRGRLVGCQQWAITWGICVFYFICYGTSFIGNRINGEQDGRGSASFRVPWGLQMIPALILMALIPMMPESPRWLITKGRNDEALQILAEVHAKGDKDAPLVLAEYGEIVQNINESTGEGSGYLDLFKNGNAWRTHIAMFTQIWSQLTGMNVMMYYLSYVFEMAGISGNIALISNGIQYVINVVMTVPALLYVDRWGRRPTLLFGSTLMTIWLFAVAGLMASYGHYWGDSGNSVVRWKVDGPASKAVIACSYLFVASFAPTWGPVSWVYVPELFGNRLRGKSNSVSTASNWAFNFALGYFVPPAFHNIQWKAYIIFGVFTVMMTIHVFLAFPETAGKTLEEVDDIFQSGVPAWKTRIGSFQLEQDVEAGKAGKPVFTRQPSTPSDSADEKDFKV</sequence>
<evidence type="ECO:0000256" key="2">
    <source>
        <dbReference type="ARBA" id="ARBA00010992"/>
    </source>
</evidence>
<dbReference type="Pfam" id="PF00083">
    <property type="entry name" value="Sugar_tr"/>
    <property type="match status" value="1"/>
</dbReference>
<organism evidence="12">
    <name type="scientific">Melanopsichium pennsylvanicum 4</name>
    <dbReference type="NCBI Taxonomy" id="1398559"/>
    <lineage>
        <taxon>Eukaryota</taxon>
        <taxon>Fungi</taxon>
        <taxon>Dikarya</taxon>
        <taxon>Basidiomycota</taxon>
        <taxon>Ustilaginomycotina</taxon>
        <taxon>Ustilaginomycetes</taxon>
        <taxon>Ustilaginales</taxon>
        <taxon>Ustilaginaceae</taxon>
        <taxon>Melanopsichium</taxon>
    </lineage>
</organism>
<dbReference type="NCBIfam" id="TIGR00879">
    <property type="entry name" value="SP"/>
    <property type="match status" value="1"/>
</dbReference>
<feature type="transmembrane region" description="Helical" evidence="10">
    <location>
        <begin position="33"/>
        <end position="57"/>
    </location>
</feature>
<evidence type="ECO:0000256" key="1">
    <source>
        <dbReference type="ARBA" id="ARBA00004141"/>
    </source>
</evidence>
<reference evidence="12" key="1">
    <citation type="journal article" date="2014" name="Genome Biol. Evol.">
        <title>Gene Loss Rather Than Gene Gain Is Associated with a Host Jump from Monocots to Dicots in the Smut Fungus Melanopsichium pennsylvanicum.</title>
        <authorList>
            <person name="Sharma R."/>
            <person name="Mishra B."/>
            <person name="Runge F."/>
            <person name="Thines M."/>
        </authorList>
    </citation>
    <scope>NUCLEOTIDE SEQUENCE</scope>
    <source>
        <strain evidence="12">4</strain>
    </source>
</reference>
<comment type="similarity">
    <text evidence="2 8">Belongs to the major facilitator superfamily. Sugar transporter (TC 2.A.1.1) family.</text>
</comment>
<evidence type="ECO:0000256" key="5">
    <source>
        <dbReference type="ARBA" id="ARBA00022989"/>
    </source>
</evidence>
<keyword evidence="6 10" id="KW-0472">Membrane</keyword>
<dbReference type="GO" id="GO:0016020">
    <property type="term" value="C:membrane"/>
    <property type="evidence" value="ECO:0007669"/>
    <property type="project" value="UniProtKB-SubCell"/>
</dbReference>
<dbReference type="PROSITE" id="PS00217">
    <property type="entry name" value="SUGAR_TRANSPORT_2"/>
    <property type="match status" value="1"/>
</dbReference>
<dbReference type="PRINTS" id="PR00171">
    <property type="entry name" value="SUGRTRNSPORT"/>
</dbReference>
<evidence type="ECO:0000259" key="11">
    <source>
        <dbReference type="PROSITE" id="PS50850"/>
    </source>
</evidence>
<dbReference type="InterPro" id="IPR050360">
    <property type="entry name" value="MFS_Sugar_Transporters"/>
</dbReference>
<feature type="transmembrane region" description="Helical" evidence="10">
    <location>
        <begin position="487"/>
        <end position="505"/>
    </location>
</feature>
<feature type="region of interest" description="Disordered" evidence="9">
    <location>
        <begin position="542"/>
        <end position="568"/>
    </location>
</feature>
<comment type="subcellular location">
    <subcellularLocation>
        <location evidence="1">Membrane</location>
        <topology evidence="1">Multi-pass membrane protein</topology>
    </subcellularLocation>
</comment>
<dbReference type="EMBL" id="HG529620">
    <property type="protein sequence ID" value="CDI54614.1"/>
    <property type="molecule type" value="Genomic_DNA"/>
</dbReference>
<dbReference type="InterPro" id="IPR005828">
    <property type="entry name" value="MFS_sugar_transport-like"/>
</dbReference>
<feature type="transmembrane region" description="Helical" evidence="10">
    <location>
        <begin position="121"/>
        <end position="144"/>
    </location>
</feature>
<evidence type="ECO:0000256" key="7">
    <source>
        <dbReference type="ARBA" id="ARBA00049119"/>
    </source>
</evidence>
<protein>
    <submittedName>
        <fullName evidence="12">Probable High-affinity glucose transporter</fullName>
    </submittedName>
</protein>
<feature type="transmembrane region" description="Helical" evidence="10">
    <location>
        <begin position="376"/>
        <end position="400"/>
    </location>
</feature>
<evidence type="ECO:0000256" key="9">
    <source>
        <dbReference type="SAM" id="MobiDB-lite"/>
    </source>
</evidence>
<dbReference type="PROSITE" id="PS00216">
    <property type="entry name" value="SUGAR_TRANSPORT_1"/>
    <property type="match status" value="2"/>
</dbReference>
<feature type="transmembrane region" description="Helical" evidence="10">
    <location>
        <begin position="225"/>
        <end position="242"/>
    </location>
</feature>
<dbReference type="InterPro" id="IPR020846">
    <property type="entry name" value="MFS_dom"/>
</dbReference>
<dbReference type="InterPro" id="IPR003663">
    <property type="entry name" value="Sugar/inositol_transpt"/>
</dbReference>
<name>A0A077RBE5_9BASI</name>
<feature type="transmembrane region" description="Helical" evidence="10">
    <location>
        <begin position="180"/>
        <end position="205"/>
    </location>
</feature>
<dbReference type="SUPFAM" id="SSF103473">
    <property type="entry name" value="MFS general substrate transporter"/>
    <property type="match status" value="1"/>
</dbReference>
<evidence type="ECO:0000256" key="6">
    <source>
        <dbReference type="ARBA" id="ARBA00023136"/>
    </source>
</evidence>
<keyword evidence="3 8" id="KW-0813">Transport</keyword>
<dbReference type="PROSITE" id="PS50850">
    <property type="entry name" value="MFS"/>
    <property type="match status" value="1"/>
</dbReference>
<keyword evidence="4 10" id="KW-0812">Transmembrane</keyword>
<dbReference type="PANTHER" id="PTHR48022:SF7">
    <property type="entry name" value="MAJOR FACILITATOR SUPERFAMILY (MFS) PROFILE DOMAIN-CONTAINING PROTEIN-RELATED"/>
    <property type="match status" value="1"/>
</dbReference>
<keyword evidence="5 10" id="KW-1133">Transmembrane helix</keyword>
<feature type="domain" description="Major facilitator superfamily (MFS) profile" evidence="11">
    <location>
        <begin position="35"/>
        <end position="509"/>
    </location>
</feature>
<dbReference type="InterPro" id="IPR036259">
    <property type="entry name" value="MFS_trans_sf"/>
</dbReference>
<proteinExistence type="inferred from homology"/>
<comment type="catalytic activity">
    <reaction evidence="7">
        <text>myo-inositol(out) + H(+)(out) = myo-inositol(in) + H(+)(in)</text>
        <dbReference type="Rhea" id="RHEA:60364"/>
        <dbReference type="ChEBI" id="CHEBI:15378"/>
        <dbReference type="ChEBI" id="CHEBI:17268"/>
    </reaction>
</comment>
<dbReference type="Gene3D" id="1.20.1250.20">
    <property type="entry name" value="MFS general substrate transporter like domains"/>
    <property type="match status" value="1"/>
</dbReference>
<evidence type="ECO:0000313" key="12">
    <source>
        <dbReference type="EMBL" id="CDI54614.1"/>
    </source>
</evidence>
<feature type="transmembrane region" description="Helical" evidence="10">
    <location>
        <begin position="420"/>
        <end position="444"/>
    </location>
</feature>
<dbReference type="GO" id="GO:0005351">
    <property type="term" value="F:carbohydrate:proton symporter activity"/>
    <property type="evidence" value="ECO:0007669"/>
    <property type="project" value="TreeGrafter"/>
</dbReference>
<evidence type="ECO:0000256" key="8">
    <source>
        <dbReference type="RuleBase" id="RU003346"/>
    </source>
</evidence>
<evidence type="ECO:0000256" key="4">
    <source>
        <dbReference type="ARBA" id="ARBA00022692"/>
    </source>
</evidence>
<dbReference type="InterPro" id="IPR005829">
    <property type="entry name" value="Sugar_transporter_CS"/>
</dbReference>
<dbReference type="PANTHER" id="PTHR48022">
    <property type="entry name" value="PLASTIDIC GLUCOSE TRANSPORTER 4"/>
    <property type="match status" value="1"/>
</dbReference>
<accession>A0A077RBE5</accession>
<feature type="transmembrane region" description="Helical" evidence="10">
    <location>
        <begin position="344"/>
        <end position="367"/>
    </location>
</feature>